<protein>
    <submittedName>
        <fullName evidence="1">Uncharacterized protein</fullName>
    </submittedName>
</protein>
<sequence>MLEDIASIRDVQEPEMESLISDDVEDEDPNTCFSSKYKLVPRHRTPSHSTVLSYQGRYAKAPPSPGQLPYKYLVQSSLRI</sequence>
<dbReference type="STRING" id="408074.SAMN05660909_02902"/>
<dbReference type="RefSeq" id="WP_089762647.1">
    <property type="nucleotide sequence ID" value="NZ_BKAT01000018.1"/>
</dbReference>
<organism evidence="1 2">
    <name type="scientific">Chitinophaga terrae</name>
    <name type="common">ex Kim and Jung 2007</name>
    <dbReference type="NCBI Taxonomy" id="408074"/>
    <lineage>
        <taxon>Bacteria</taxon>
        <taxon>Pseudomonadati</taxon>
        <taxon>Bacteroidota</taxon>
        <taxon>Chitinophagia</taxon>
        <taxon>Chitinophagales</taxon>
        <taxon>Chitinophagaceae</taxon>
        <taxon>Chitinophaga</taxon>
    </lineage>
</organism>
<keyword evidence="2" id="KW-1185">Reference proteome</keyword>
<dbReference type="AlphaFoldDB" id="A0A1H4D1G1"/>
<dbReference type="Proteomes" id="UP000199656">
    <property type="component" value="Unassembled WGS sequence"/>
</dbReference>
<reference evidence="2" key="1">
    <citation type="submission" date="2016-10" db="EMBL/GenBank/DDBJ databases">
        <authorList>
            <person name="Varghese N."/>
            <person name="Submissions S."/>
        </authorList>
    </citation>
    <scope>NUCLEOTIDE SEQUENCE [LARGE SCALE GENOMIC DNA]</scope>
    <source>
        <strain evidence="2">DSM 23920</strain>
    </source>
</reference>
<accession>A0A1H4D1G1</accession>
<proteinExistence type="predicted"/>
<evidence type="ECO:0000313" key="2">
    <source>
        <dbReference type="Proteomes" id="UP000199656"/>
    </source>
</evidence>
<dbReference type="EMBL" id="FNRL01000012">
    <property type="protein sequence ID" value="SEA66564.1"/>
    <property type="molecule type" value="Genomic_DNA"/>
</dbReference>
<dbReference type="OrthoDB" id="676287at2"/>
<evidence type="ECO:0000313" key="1">
    <source>
        <dbReference type="EMBL" id="SEA66564.1"/>
    </source>
</evidence>
<name>A0A1H4D1G1_9BACT</name>
<gene>
    <name evidence="1" type="ORF">SAMN05660909_02902</name>
</gene>